<dbReference type="HOGENOM" id="CLU_1497211_0_0_1"/>
<reference evidence="7 8" key="1">
    <citation type="journal article" date="2011" name="Proc. Natl. Acad. Sci. U.S.A.">
        <title>Evolutionary erosion of yeast sex chromosomes by mating-type switching accidents.</title>
        <authorList>
            <person name="Gordon J.L."/>
            <person name="Armisen D."/>
            <person name="Proux-Wera E."/>
            <person name="Oheigeartaigh S.S."/>
            <person name="Byrne K.P."/>
            <person name="Wolfe K.H."/>
        </authorList>
    </citation>
    <scope>NUCLEOTIDE SEQUENCE [LARGE SCALE GENOMIC DNA]</scope>
    <source>
        <strain evidence="8">ATCC 24235 / CBS 4417 / NBRC 1672 / NRRL Y-8282 / UCD 70-5</strain>
    </source>
</reference>
<dbReference type="GO" id="GO:0033149">
    <property type="term" value="F:FFAT motif binding"/>
    <property type="evidence" value="ECO:0007669"/>
    <property type="project" value="TreeGrafter"/>
</dbReference>
<comment type="subcellular location">
    <subcellularLocation>
        <location evidence="1">Membrane</location>
        <topology evidence="1">Single-pass type IV membrane protein</topology>
    </subcellularLocation>
</comment>
<dbReference type="PROSITE" id="PS50202">
    <property type="entry name" value="MSP"/>
    <property type="match status" value="1"/>
</dbReference>
<dbReference type="KEGG" id="tpf:TPHA_0K00640"/>
<dbReference type="GeneID" id="11533319"/>
<dbReference type="Gene3D" id="2.60.40.10">
    <property type="entry name" value="Immunoglobulins"/>
    <property type="match status" value="1"/>
</dbReference>
<evidence type="ECO:0000256" key="5">
    <source>
        <dbReference type="ARBA" id="ARBA00023136"/>
    </source>
</evidence>
<dbReference type="InterPro" id="IPR016763">
    <property type="entry name" value="VAP"/>
</dbReference>
<dbReference type="eggNOG" id="KOG0439">
    <property type="taxonomic scope" value="Eukaryota"/>
</dbReference>
<dbReference type="Proteomes" id="UP000005666">
    <property type="component" value="Chromosome 11"/>
</dbReference>
<dbReference type="PANTHER" id="PTHR10809:SF6">
    <property type="entry name" value="AT11025P-RELATED"/>
    <property type="match status" value="1"/>
</dbReference>
<dbReference type="InterPro" id="IPR013783">
    <property type="entry name" value="Ig-like_fold"/>
</dbReference>
<keyword evidence="3" id="KW-0812">Transmembrane</keyword>
<dbReference type="AlphaFoldDB" id="G8BZ70"/>
<organism evidence="7 8">
    <name type="scientific">Tetrapisispora phaffii (strain ATCC 24235 / CBS 4417 / NBRC 1672 / NRRL Y-8282 / UCD 70-5)</name>
    <name type="common">Yeast</name>
    <name type="synonym">Fabospora phaffii</name>
    <dbReference type="NCBI Taxonomy" id="1071381"/>
    <lineage>
        <taxon>Eukaryota</taxon>
        <taxon>Fungi</taxon>
        <taxon>Dikarya</taxon>
        <taxon>Ascomycota</taxon>
        <taxon>Saccharomycotina</taxon>
        <taxon>Saccharomycetes</taxon>
        <taxon>Saccharomycetales</taxon>
        <taxon>Saccharomycetaceae</taxon>
        <taxon>Tetrapisispora</taxon>
    </lineage>
</organism>
<accession>G8BZ70</accession>
<feature type="domain" description="MSP" evidence="6">
    <location>
        <begin position="3"/>
        <end position="128"/>
    </location>
</feature>
<dbReference type="GO" id="GO:0005789">
    <property type="term" value="C:endoplasmic reticulum membrane"/>
    <property type="evidence" value="ECO:0007669"/>
    <property type="project" value="InterPro"/>
</dbReference>
<name>G8BZ70_TETPH</name>
<evidence type="ECO:0000256" key="4">
    <source>
        <dbReference type="ARBA" id="ARBA00022989"/>
    </source>
</evidence>
<keyword evidence="8" id="KW-1185">Reference proteome</keyword>
<evidence type="ECO:0000313" key="7">
    <source>
        <dbReference type="EMBL" id="CCE65198.1"/>
    </source>
</evidence>
<dbReference type="RefSeq" id="XP_003687632.1">
    <property type="nucleotide sequence ID" value="XM_003687584.1"/>
</dbReference>
<dbReference type="STRING" id="1071381.G8BZ70"/>
<dbReference type="PANTHER" id="PTHR10809">
    <property type="entry name" value="VESICLE-ASSOCIATED MEMBRANE PROTEIN-ASSOCIATED PROTEIN"/>
    <property type="match status" value="1"/>
</dbReference>
<gene>
    <name evidence="7" type="primary">TPHA0K00640</name>
    <name evidence="7" type="ordered locus">TPHA_0K00640</name>
</gene>
<keyword evidence="5" id="KW-0472">Membrane</keyword>
<dbReference type="InterPro" id="IPR000535">
    <property type="entry name" value="MSP_dom"/>
</dbReference>
<evidence type="ECO:0000256" key="2">
    <source>
        <dbReference type="ARBA" id="ARBA00008932"/>
    </source>
</evidence>
<proteinExistence type="inferred from homology"/>
<dbReference type="GO" id="GO:0090158">
    <property type="term" value="P:endoplasmic reticulum membrane organization"/>
    <property type="evidence" value="ECO:0007669"/>
    <property type="project" value="TreeGrafter"/>
</dbReference>
<dbReference type="EMBL" id="HE612866">
    <property type="protein sequence ID" value="CCE65198.1"/>
    <property type="molecule type" value="Genomic_DNA"/>
</dbReference>
<dbReference type="Pfam" id="PF00635">
    <property type="entry name" value="Motile_Sperm"/>
    <property type="match status" value="1"/>
</dbReference>
<dbReference type="GO" id="GO:0061817">
    <property type="term" value="P:endoplasmic reticulum-plasma membrane tethering"/>
    <property type="evidence" value="ECO:0007669"/>
    <property type="project" value="TreeGrafter"/>
</dbReference>
<evidence type="ECO:0000256" key="3">
    <source>
        <dbReference type="ARBA" id="ARBA00022692"/>
    </source>
</evidence>
<keyword evidence="4" id="KW-1133">Transmembrane helix</keyword>
<evidence type="ECO:0000256" key="1">
    <source>
        <dbReference type="ARBA" id="ARBA00004211"/>
    </source>
</evidence>
<evidence type="ECO:0000259" key="6">
    <source>
        <dbReference type="PROSITE" id="PS50202"/>
    </source>
</evidence>
<dbReference type="InterPro" id="IPR008962">
    <property type="entry name" value="PapD-like_sf"/>
</dbReference>
<comment type="similarity">
    <text evidence="2">Belongs to the VAMP-associated protein (VAP) (TC 9.B.17) family.</text>
</comment>
<evidence type="ECO:0000313" key="8">
    <source>
        <dbReference type="Proteomes" id="UP000005666"/>
    </source>
</evidence>
<sequence>MVEVDIQPGHLTFSSPFDKDQVGYVEVSNLSETGDVVFKVMTTAPDFYFATPSIGLLHKKQKVDVRVRMLRLGSEPVRNFHCNDQLLVMVLPLPDDYVIVNPKNDLHNLWEILEEETRHQGSTRKIHIFSEVKEWKTTWDDDDSDFAPATQPEAEPSLLRMDKKLIVFLVVFAFISLISD</sequence>
<dbReference type="SUPFAM" id="SSF49354">
    <property type="entry name" value="PapD-like"/>
    <property type="match status" value="1"/>
</dbReference>
<dbReference type="GO" id="GO:0005886">
    <property type="term" value="C:plasma membrane"/>
    <property type="evidence" value="ECO:0007669"/>
    <property type="project" value="TreeGrafter"/>
</dbReference>
<protein>
    <recommendedName>
        <fullName evidence="6">MSP domain-containing protein</fullName>
    </recommendedName>
</protein>